<keyword evidence="2" id="KW-1185">Reference proteome</keyword>
<dbReference type="Proteomes" id="UP000286415">
    <property type="component" value="Unassembled WGS sequence"/>
</dbReference>
<dbReference type="InParanoid" id="A0A419PUD0"/>
<protein>
    <submittedName>
        <fullName evidence="1">Uncharacterized protein</fullName>
    </submittedName>
</protein>
<reference evidence="1 2" key="1">
    <citation type="journal article" date="2018" name="Biotechnol. Adv.">
        <title>Improved genomic resources and new bioinformatic workflow for the carcinogenic parasite Clonorchis sinensis: Biotechnological implications.</title>
        <authorList>
            <person name="Wang D."/>
            <person name="Korhonen P.K."/>
            <person name="Gasser R.B."/>
            <person name="Young N.D."/>
        </authorList>
    </citation>
    <scope>NUCLEOTIDE SEQUENCE [LARGE SCALE GENOMIC DNA]</scope>
    <source>
        <strain evidence="1">Cs-k2</strain>
    </source>
</reference>
<dbReference type="AlphaFoldDB" id="A0A419PUD0"/>
<evidence type="ECO:0000313" key="2">
    <source>
        <dbReference type="Proteomes" id="UP000286415"/>
    </source>
</evidence>
<proteinExistence type="predicted"/>
<comment type="caution">
    <text evidence="1">The sequence shown here is derived from an EMBL/GenBank/DDBJ whole genome shotgun (WGS) entry which is preliminary data.</text>
</comment>
<sequence>MFNTDVMLCMRMIKCAEFSIPVEVDLLACDVERVFQQCHERLSPNASSMDLSISPPAYAGERSAVDHNTIFRSTEIAGFRSA</sequence>
<name>A0A419PUD0_CLOSI</name>
<reference evidence="1 2" key="2">
    <citation type="journal article" date="2021" name="Genomics">
        <title>High-quality reference genome for Clonorchis sinensis.</title>
        <authorList>
            <person name="Young N.D."/>
            <person name="Stroehlein A.J."/>
            <person name="Kinkar L."/>
            <person name="Wang T."/>
            <person name="Sohn W.M."/>
            <person name="Chang B.C.H."/>
            <person name="Kaur P."/>
            <person name="Weisz D."/>
            <person name="Dudchenko O."/>
            <person name="Aiden E.L."/>
            <person name="Korhonen P.K."/>
            <person name="Gasser R.B."/>
        </authorList>
    </citation>
    <scope>NUCLEOTIDE SEQUENCE [LARGE SCALE GENOMIC DNA]</scope>
    <source>
        <strain evidence="1">Cs-k2</strain>
    </source>
</reference>
<dbReference type="EMBL" id="NIRI02000077">
    <property type="protein sequence ID" value="KAG5441404.1"/>
    <property type="molecule type" value="Genomic_DNA"/>
</dbReference>
<evidence type="ECO:0000313" key="1">
    <source>
        <dbReference type="EMBL" id="KAG5441404.1"/>
    </source>
</evidence>
<gene>
    <name evidence="1" type="ORF">CSKR_114169</name>
</gene>
<accession>A0A419PUD0</accession>
<organism evidence="1 2">
    <name type="scientific">Clonorchis sinensis</name>
    <name type="common">Chinese liver fluke</name>
    <dbReference type="NCBI Taxonomy" id="79923"/>
    <lineage>
        <taxon>Eukaryota</taxon>
        <taxon>Metazoa</taxon>
        <taxon>Spiralia</taxon>
        <taxon>Lophotrochozoa</taxon>
        <taxon>Platyhelminthes</taxon>
        <taxon>Trematoda</taxon>
        <taxon>Digenea</taxon>
        <taxon>Opisthorchiida</taxon>
        <taxon>Opisthorchiata</taxon>
        <taxon>Opisthorchiidae</taxon>
        <taxon>Clonorchis</taxon>
    </lineage>
</organism>